<organism evidence="1 2">
    <name type="scientific">Nostoc cf. commune SO-36</name>
    <dbReference type="NCBI Taxonomy" id="449208"/>
    <lineage>
        <taxon>Bacteria</taxon>
        <taxon>Bacillati</taxon>
        <taxon>Cyanobacteriota</taxon>
        <taxon>Cyanophyceae</taxon>
        <taxon>Nostocales</taxon>
        <taxon>Nostocaceae</taxon>
        <taxon>Nostoc</taxon>
    </lineage>
</organism>
<gene>
    <name evidence="1" type="ORF">ANSO36C_38750</name>
</gene>
<name>A0ABM7Z4V6_NOSCO</name>
<evidence type="ECO:0000313" key="1">
    <source>
        <dbReference type="EMBL" id="BDI18073.1"/>
    </source>
</evidence>
<proteinExistence type="predicted"/>
<protein>
    <submittedName>
        <fullName evidence="1">Uncharacterized protein</fullName>
    </submittedName>
</protein>
<evidence type="ECO:0000313" key="2">
    <source>
        <dbReference type="Proteomes" id="UP001055453"/>
    </source>
</evidence>
<reference evidence="1" key="1">
    <citation type="submission" date="2022-04" db="EMBL/GenBank/DDBJ databases">
        <title>Complete genome sequence of a cyanobacterium, Nostoc sp. SO-36, isolated in Antarctica.</title>
        <authorList>
            <person name="Kanesaki Y."/>
            <person name="Effendi D."/>
            <person name="Sakamoto T."/>
            <person name="Ohtani S."/>
            <person name="Awai K."/>
        </authorList>
    </citation>
    <scope>NUCLEOTIDE SEQUENCE</scope>
    <source>
        <strain evidence="1">SO-36</strain>
    </source>
</reference>
<dbReference type="Proteomes" id="UP001055453">
    <property type="component" value="Chromosome"/>
</dbReference>
<dbReference type="EMBL" id="AP025732">
    <property type="protein sequence ID" value="BDI18073.1"/>
    <property type="molecule type" value="Genomic_DNA"/>
</dbReference>
<sequence length="58" mass="6708">MIEFDRGFSELPFEVLVSFANSTQEKFGKLPAPIDENWEEVVWLASIELIDDPENSYD</sequence>
<keyword evidence="2" id="KW-1185">Reference proteome</keyword>
<accession>A0ABM7Z4V6</accession>
<dbReference type="RefSeq" id="WP_251955808.1">
    <property type="nucleotide sequence ID" value="NZ_AP025732.1"/>
</dbReference>